<comment type="subunit">
    <text evidence="4 10">Homotrimer.</text>
</comment>
<evidence type="ECO:0000256" key="7">
    <source>
        <dbReference type="ARBA" id="ARBA00025046"/>
    </source>
</evidence>
<dbReference type="EC" id="4.1.3.17" evidence="10"/>
<name>A0A3L9M563_9FLAO</name>
<dbReference type="GO" id="GO:0008428">
    <property type="term" value="F:ribonuclease inhibitor activity"/>
    <property type="evidence" value="ECO:0007669"/>
    <property type="project" value="InterPro"/>
</dbReference>
<comment type="caution">
    <text evidence="11">The sequence shown here is derived from an EMBL/GenBank/DDBJ whole genome shotgun (WGS) entry which is preliminary data.</text>
</comment>
<keyword evidence="12" id="KW-1185">Reference proteome</keyword>
<evidence type="ECO:0000256" key="5">
    <source>
        <dbReference type="ARBA" id="ARBA00022723"/>
    </source>
</evidence>
<dbReference type="InterPro" id="IPR010203">
    <property type="entry name" value="RraA"/>
</dbReference>
<dbReference type="GO" id="GO:0046872">
    <property type="term" value="F:metal ion binding"/>
    <property type="evidence" value="ECO:0007669"/>
    <property type="project" value="UniProtKB-KW"/>
</dbReference>
<accession>A0A3L9M563</accession>
<dbReference type="PANTHER" id="PTHR33254">
    <property type="entry name" value="4-HYDROXY-4-METHYL-2-OXOGLUTARATE ALDOLASE 3-RELATED"/>
    <property type="match status" value="1"/>
</dbReference>
<evidence type="ECO:0000256" key="8">
    <source>
        <dbReference type="ARBA" id="ARBA00047973"/>
    </source>
</evidence>
<comment type="cofactor">
    <cofactor evidence="2 10">
        <name>a divalent metal cation</name>
        <dbReference type="ChEBI" id="CHEBI:60240"/>
    </cofactor>
</comment>
<feature type="binding site" evidence="9">
    <location>
        <position position="99"/>
    </location>
    <ligand>
        <name>substrate</name>
    </ligand>
</feature>
<feature type="binding site" evidence="9">
    <location>
        <begin position="77"/>
        <end position="80"/>
    </location>
    <ligand>
        <name>substrate</name>
    </ligand>
</feature>
<keyword evidence="6 10" id="KW-0456">Lyase</keyword>
<gene>
    <name evidence="11" type="ORF">EAH69_10170</name>
</gene>
<evidence type="ECO:0000256" key="10">
    <source>
        <dbReference type="RuleBase" id="RU004338"/>
    </source>
</evidence>
<dbReference type="InterPro" id="IPR005493">
    <property type="entry name" value="RraA/RraA-like"/>
</dbReference>
<dbReference type="RefSeq" id="WP_121935099.1">
    <property type="nucleotide sequence ID" value="NZ_RDOJ01000014.1"/>
</dbReference>
<feature type="binding site" evidence="9">
    <location>
        <position position="100"/>
    </location>
    <ligand>
        <name>Mg(2+)</name>
        <dbReference type="ChEBI" id="CHEBI:18420"/>
    </ligand>
</feature>
<dbReference type="InterPro" id="IPR036704">
    <property type="entry name" value="RraA/RraA-like_sf"/>
</dbReference>
<comment type="catalytic activity">
    <reaction evidence="1 10">
        <text>4-hydroxy-4-methyl-2-oxoglutarate = 2 pyruvate</text>
        <dbReference type="Rhea" id="RHEA:22748"/>
        <dbReference type="ChEBI" id="CHEBI:15361"/>
        <dbReference type="ChEBI" id="CHEBI:58276"/>
        <dbReference type="EC" id="4.1.3.17"/>
    </reaction>
</comment>
<dbReference type="GO" id="GO:0051252">
    <property type="term" value="P:regulation of RNA metabolic process"/>
    <property type="evidence" value="ECO:0007669"/>
    <property type="project" value="InterPro"/>
</dbReference>
<dbReference type="Gene3D" id="3.50.30.40">
    <property type="entry name" value="Ribonuclease E inhibitor RraA/RraA-like"/>
    <property type="match status" value="1"/>
</dbReference>
<evidence type="ECO:0000313" key="11">
    <source>
        <dbReference type="EMBL" id="RLZ08290.1"/>
    </source>
</evidence>
<dbReference type="GO" id="GO:0008948">
    <property type="term" value="F:oxaloacetate decarboxylase activity"/>
    <property type="evidence" value="ECO:0007669"/>
    <property type="project" value="UniProtKB-EC"/>
</dbReference>
<evidence type="ECO:0000256" key="9">
    <source>
        <dbReference type="PIRSR" id="PIRSR605493-1"/>
    </source>
</evidence>
<dbReference type="AlphaFoldDB" id="A0A3L9M563"/>
<evidence type="ECO:0000256" key="4">
    <source>
        <dbReference type="ARBA" id="ARBA00011233"/>
    </source>
</evidence>
<dbReference type="SUPFAM" id="SSF89562">
    <property type="entry name" value="RraA-like"/>
    <property type="match status" value="1"/>
</dbReference>
<dbReference type="Proteomes" id="UP000275348">
    <property type="component" value="Unassembled WGS sequence"/>
</dbReference>
<protein>
    <recommendedName>
        <fullName evidence="10">4-hydroxy-4-methyl-2-oxoglutarate aldolase</fullName>
        <shortName evidence="10">HMG aldolase</shortName>
        <ecNumber evidence="10">4.1.1.112</ecNumber>
        <ecNumber evidence="10">4.1.3.17</ecNumber>
    </recommendedName>
    <alternativeName>
        <fullName evidence="10">Oxaloacetate decarboxylase</fullName>
    </alternativeName>
</protein>
<dbReference type="Pfam" id="PF03737">
    <property type="entry name" value="RraA-like"/>
    <property type="match status" value="1"/>
</dbReference>
<organism evidence="11 12">
    <name type="scientific">Faecalibacter macacae</name>
    <dbReference type="NCBI Taxonomy" id="1859289"/>
    <lineage>
        <taxon>Bacteria</taxon>
        <taxon>Pseudomonadati</taxon>
        <taxon>Bacteroidota</taxon>
        <taxon>Flavobacteriia</taxon>
        <taxon>Flavobacteriales</taxon>
        <taxon>Weeksellaceae</taxon>
        <taxon>Faecalibacter</taxon>
    </lineage>
</organism>
<evidence type="ECO:0000256" key="1">
    <source>
        <dbReference type="ARBA" id="ARBA00001342"/>
    </source>
</evidence>
<evidence type="ECO:0000256" key="2">
    <source>
        <dbReference type="ARBA" id="ARBA00001968"/>
    </source>
</evidence>
<comment type="catalytic activity">
    <reaction evidence="8 10">
        <text>oxaloacetate + H(+) = pyruvate + CO2</text>
        <dbReference type="Rhea" id="RHEA:15641"/>
        <dbReference type="ChEBI" id="CHEBI:15361"/>
        <dbReference type="ChEBI" id="CHEBI:15378"/>
        <dbReference type="ChEBI" id="CHEBI:16452"/>
        <dbReference type="ChEBI" id="CHEBI:16526"/>
        <dbReference type="EC" id="4.1.1.112"/>
    </reaction>
</comment>
<sequence length="161" mass="17410">MNDFKTADLCDDYIDLLKVATPIGLNNYGGKTSFHGEIVTVKCLDNNPLVRSTLSKNGKDKVLIIDGEASKKCALTGDNIAQLAYDNEWSGIIINGCIRDSVAISKINIGVKALYTNPIKSGKLENGTVNIPVSFADITFTPGEYIYADEDGIVIAQNKLH</sequence>
<comment type="function">
    <text evidence="7 10">Catalyzes the aldol cleavage of 4-hydroxy-4-methyl-2-oxoglutarate (HMG) into 2 molecules of pyruvate. Also contains a secondary oxaloacetate (OAA) decarboxylase activity due to the common pyruvate enolate transition state formed following C-C bond cleavage in the retro-aldol and decarboxylation reactions.</text>
</comment>
<keyword evidence="9" id="KW-0460">Magnesium</keyword>
<dbReference type="CDD" id="cd16841">
    <property type="entry name" value="RraA_family"/>
    <property type="match status" value="1"/>
</dbReference>
<evidence type="ECO:0000313" key="12">
    <source>
        <dbReference type="Proteomes" id="UP000275348"/>
    </source>
</evidence>
<evidence type="ECO:0000256" key="6">
    <source>
        <dbReference type="ARBA" id="ARBA00023239"/>
    </source>
</evidence>
<evidence type="ECO:0000256" key="3">
    <source>
        <dbReference type="ARBA" id="ARBA00008621"/>
    </source>
</evidence>
<dbReference type="GO" id="GO:0047443">
    <property type="term" value="F:4-hydroxy-4-methyl-2-oxoglutarate aldolase activity"/>
    <property type="evidence" value="ECO:0007669"/>
    <property type="project" value="UniProtKB-EC"/>
</dbReference>
<reference evidence="11 12" key="1">
    <citation type="submission" date="2018-10" db="EMBL/GenBank/DDBJ databases">
        <authorList>
            <person name="Chen X."/>
        </authorList>
    </citation>
    <scope>NUCLEOTIDE SEQUENCE [LARGE SCALE GENOMIC DNA]</scope>
    <source>
        <strain evidence="11 12">YIM 102668</strain>
    </source>
</reference>
<keyword evidence="5 9" id="KW-0479">Metal-binding</keyword>
<proteinExistence type="inferred from homology"/>
<dbReference type="OrthoDB" id="9784786at2"/>
<dbReference type="NCBIfam" id="TIGR01935">
    <property type="entry name" value="NOT-MenG"/>
    <property type="match status" value="1"/>
</dbReference>
<dbReference type="PANTHER" id="PTHR33254:SF4">
    <property type="entry name" value="4-HYDROXY-4-METHYL-2-OXOGLUTARATE ALDOLASE 3-RELATED"/>
    <property type="match status" value="1"/>
</dbReference>
<comment type="similarity">
    <text evidence="3 10">Belongs to the class II aldolase/RraA-like family.</text>
</comment>
<dbReference type="EMBL" id="RDOJ01000014">
    <property type="protein sequence ID" value="RLZ08290.1"/>
    <property type="molecule type" value="Genomic_DNA"/>
</dbReference>
<dbReference type="NCBIfam" id="NF006875">
    <property type="entry name" value="PRK09372.1"/>
    <property type="match status" value="1"/>
</dbReference>
<dbReference type="EC" id="4.1.1.112" evidence="10"/>
<comment type="cofactor">
    <cofactor evidence="9">
        <name>Mg(2+)</name>
        <dbReference type="ChEBI" id="CHEBI:18420"/>
    </cofactor>
</comment>